<evidence type="ECO:0000313" key="2">
    <source>
        <dbReference type="EMBL" id="EKC66102.1"/>
    </source>
</evidence>
<dbReference type="InterPro" id="IPR041538">
    <property type="entry name" value="RavA-like_AAA_lid"/>
</dbReference>
<dbReference type="InterPro" id="IPR050513">
    <property type="entry name" value="RavA_ATPases"/>
</dbReference>
<comment type="caution">
    <text evidence="2">The sequence shown here is derived from an EMBL/GenBank/DDBJ whole genome shotgun (WGS) entry which is preliminary data.</text>
</comment>
<feature type="domain" description="ATPase RavA-like AAA lid" evidence="1">
    <location>
        <begin position="54"/>
        <end position="110"/>
    </location>
</feature>
<dbReference type="EMBL" id="AJWZ01004200">
    <property type="protein sequence ID" value="EKC66102.1"/>
    <property type="molecule type" value="Genomic_DNA"/>
</dbReference>
<name>K1SZP3_9ZZZZ</name>
<organism evidence="2">
    <name type="scientific">human gut metagenome</name>
    <dbReference type="NCBI Taxonomy" id="408170"/>
    <lineage>
        <taxon>unclassified sequences</taxon>
        <taxon>metagenomes</taxon>
        <taxon>organismal metagenomes</taxon>
    </lineage>
</organism>
<feature type="non-terminal residue" evidence="2">
    <location>
        <position position="1"/>
    </location>
</feature>
<dbReference type="PANTHER" id="PTHR32204:SF0">
    <property type="entry name" value="ATPASE RAVA"/>
    <property type="match status" value="1"/>
</dbReference>
<accession>K1SZP3</accession>
<gene>
    <name evidence="2" type="ORF">OBE_06122</name>
</gene>
<proteinExistence type="predicted"/>
<dbReference type="PANTHER" id="PTHR32204">
    <property type="entry name" value="ATPASE RAVA"/>
    <property type="match status" value="1"/>
</dbReference>
<dbReference type="AlphaFoldDB" id="K1SZP3"/>
<dbReference type="Pfam" id="PF17868">
    <property type="entry name" value="AAA_lid_8"/>
    <property type="match status" value="1"/>
</dbReference>
<protein>
    <submittedName>
        <fullName evidence="2">ATPase associated with various cellular activities AAA_5</fullName>
    </submittedName>
</protein>
<evidence type="ECO:0000259" key="1">
    <source>
        <dbReference type="Pfam" id="PF17868"/>
    </source>
</evidence>
<dbReference type="Gene3D" id="1.10.8.80">
    <property type="entry name" value="Magnesium chelatase subunit I, C-Terminal domain"/>
    <property type="match status" value="1"/>
</dbReference>
<reference evidence="2" key="1">
    <citation type="journal article" date="2013" name="Environ. Microbiol.">
        <title>Microbiota from the distal guts of lean and obese adolescents exhibit partial functional redundancy besides clear differences in community structure.</title>
        <authorList>
            <person name="Ferrer M."/>
            <person name="Ruiz A."/>
            <person name="Lanza F."/>
            <person name="Haange S.B."/>
            <person name="Oberbach A."/>
            <person name="Till H."/>
            <person name="Bargiela R."/>
            <person name="Campoy C."/>
            <person name="Segura M.T."/>
            <person name="Richter M."/>
            <person name="von Bergen M."/>
            <person name="Seifert J."/>
            <person name="Suarez A."/>
        </authorList>
    </citation>
    <scope>NUCLEOTIDE SEQUENCE</scope>
</reference>
<sequence>RGTRLAVLKNKQTGAFGQISATITLEELRQMQQEVASIPVPDAINELADDILCELRKDMAVSDRKYLGYYPIAQAKAWLSGHDKVESCDLLALKNYLWRLPSDREKVEAVLTRLCVNPMQDKVNDIRGMALESQEEFDAALGDGSKADTARKAFIKLRGELTHLYQMQCSLRTAAQSDSETALVDDLLADLEKISRKAHEQTHFTYTTLEEITALN</sequence>